<dbReference type="InterPro" id="IPR006121">
    <property type="entry name" value="HMA_dom"/>
</dbReference>
<dbReference type="Gene3D" id="3.30.70.100">
    <property type="match status" value="1"/>
</dbReference>
<protein>
    <recommendedName>
        <fullName evidence="1">HMA domain-containing protein</fullName>
    </recommendedName>
</protein>
<dbReference type="PROSITE" id="PS50846">
    <property type="entry name" value="HMA_2"/>
    <property type="match status" value="1"/>
</dbReference>
<evidence type="ECO:0000313" key="3">
    <source>
        <dbReference type="Proteomes" id="UP000006241"/>
    </source>
</evidence>
<dbReference type="Pfam" id="PF00403">
    <property type="entry name" value="HMA"/>
    <property type="match status" value="1"/>
</dbReference>
<name>C2FXS0_SPHSI</name>
<organism evidence="2 3">
    <name type="scientific">Sphingobacterium spiritivorum ATCC 33300</name>
    <dbReference type="NCBI Taxonomy" id="525372"/>
    <lineage>
        <taxon>Bacteria</taxon>
        <taxon>Pseudomonadati</taxon>
        <taxon>Bacteroidota</taxon>
        <taxon>Sphingobacteriia</taxon>
        <taxon>Sphingobacteriales</taxon>
        <taxon>Sphingobacteriaceae</taxon>
        <taxon>Sphingobacterium</taxon>
    </lineage>
</organism>
<evidence type="ECO:0000259" key="1">
    <source>
        <dbReference type="PROSITE" id="PS50846"/>
    </source>
</evidence>
<sequence length="52" mass="5839">MGIVSKTYKVKGLDCADEERLLKNRFITLKGIKDFKVNIASQSISVAYDPSF</sequence>
<dbReference type="SUPFAM" id="SSF55008">
    <property type="entry name" value="HMA, heavy metal-associated domain"/>
    <property type="match status" value="1"/>
</dbReference>
<dbReference type="Proteomes" id="UP000006241">
    <property type="component" value="Unassembled WGS sequence"/>
</dbReference>
<proteinExistence type="predicted"/>
<dbReference type="CDD" id="cd00371">
    <property type="entry name" value="HMA"/>
    <property type="match status" value="1"/>
</dbReference>
<comment type="caution">
    <text evidence="2">The sequence shown here is derived from an EMBL/GenBank/DDBJ whole genome shotgun (WGS) entry which is preliminary data.</text>
</comment>
<dbReference type="GO" id="GO:0046872">
    <property type="term" value="F:metal ion binding"/>
    <property type="evidence" value="ECO:0007669"/>
    <property type="project" value="InterPro"/>
</dbReference>
<accession>C2FXS0</accession>
<dbReference type="RefSeq" id="WP_003010380.1">
    <property type="nucleotide sequence ID" value="NZ_GG668633.1"/>
</dbReference>
<feature type="domain" description="HMA" evidence="1">
    <location>
        <begin position="4"/>
        <end position="52"/>
    </location>
</feature>
<reference evidence="2 3" key="1">
    <citation type="submission" date="2009-01" db="EMBL/GenBank/DDBJ databases">
        <authorList>
            <person name="Qin X."/>
            <person name="Bachman B."/>
            <person name="Battles P."/>
            <person name="Bell A."/>
            <person name="Bess C."/>
            <person name="Bickham C."/>
            <person name="Chaboub L."/>
            <person name="Chen D."/>
            <person name="Coyle M."/>
            <person name="Deiros D.R."/>
            <person name="Dinh H."/>
            <person name="Forbes L."/>
            <person name="Fowler G."/>
            <person name="Francisco L."/>
            <person name="Fu Q."/>
            <person name="Gubbala S."/>
            <person name="Hale W."/>
            <person name="Han Y."/>
            <person name="Hemphill L."/>
            <person name="Highlander S.K."/>
            <person name="Hirani K."/>
            <person name="Hogues M."/>
            <person name="Jackson L."/>
            <person name="Jakkamsetti A."/>
            <person name="Javaid M."/>
            <person name="Jiang H."/>
            <person name="Korchina V."/>
            <person name="Kovar C."/>
            <person name="Lara F."/>
            <person name="Lee S."/>
            <person name="Mata R."/>
            <person name="Mathew T."/>
            <person name="Moen C."/>
            <person name="Morales K."/>
            <person name="Munidasa M."/>
            <person name="Nazareth L."/>
            <person name="Ngo R."/>
            <person name="Nguyen L."/>
            <person name="Okwuonu G."/>
            <person name="Ongeri F."/>
            <person name="Patil S."/>
            <person name="Petrosino J."/>
            <person name="Pham C."/>
            <person name="Pham P."/>
            <person name="Pu L.-L."/>
            <person name="Puazo M."/>
            <person name="Raj R."/>
            <person name="Reid J."/>
            <person name="Rouhana J."/>
            <person name="Saada N."/>
            <person name="Shang Y."/>
            <person name="Simmons D."/>
            <person name="Thornton R."/>
            <person name="Warren J."/>
            <person name="Weissenberger G."/>
            <person name="Zhang J."/>
            <person name="Zhang L."/>
            <person name="Zhou C."/>
            <person name="Zhu D."/>
            <person name="Muzny D."/>
            <person name="Worley K."/>
            <person name="Gibbs R."/>
        </authorList>
    </citation>
    <scope>NUCLEOTIDE SEQUENCE [LARGE SCALE GENOMIC DNA]</scope>
    <source>
        <strain evidence="2 3">ATCC 33300</strain>
    </source>
</reference>
<dbReference type="InterPro" id="IPR036163">
    <property type="entry name" value="HMA_dom_sf"/>
</dbReference>
<dbReference type="AlphaFoldDB" id="C2FXS0"/>
<dbReference type="HOGENOM" id="CLU_3084848_0_0_10"/>
<dbReference type="EMBL" id="ACHB01000049">
    <property type="protein sequence ID" value="EEI92282.1"/>
    <property type="molecule type" value="Genomic_DNA"/>
</dbReference>
<evidence type="ECO:0000313" key="2">
    <source>
        <dbReference type="EMBL" id="EEI92282.1"/>
    </source>
</evidence>
<gene>
    <name evidence="2" type="ORF">HMPREF0765_2126</name>
</gene>